<protein>
    <submittedName>
        <fullName evidence="1">Uncharacterized protein</fullName>
    </submittedName>
</protein>
<dbReference type="EMBL" id="LR796189">
    <property type="protein sequence ID" value="CAB4125387.1"/>
    <property type="molecule type" value="Genomic_DNA"/>
</dbReference>
<proteinExistence type="predicted"/>
<organism evidence="1">
    <name type="scientific">uncultured Caudovirales phage</name>
    <dbReference type="NCBI Taxonomy" id="2100421"/>
    <lineage>
        <taxon>Viruses</taxon>
        <taxon>Duplodnaviria</taxon>
        <taxon>Heunggongvirae</taxon>
        <taxon>Uroviricota</taxon>
        <taxon>Caudoviricetes</taxon>
        <taxon>Peduoviridae</taxon>
        <taxon>Maltschvirus</taxon>
        <taxon>Maltschvirus maltsch</taxon>
    </lineage>
</organism>
<gene>
    <name evidence="1" type="ORF">UFOVP53_125</name>
</gene>
<sequence>MSGCHCAIGCSECRPSYKEIWDSKAEFIVDEFSYTLKRFGLINRVIRAQWAIELEILLLEGKAAVEQYRRMLEKEWDNYN</sequence>
<reference evidence="1" key="1">
    <citation type="submission" date="2020-04" db="EMBL/GenBank/DDBJ databases">
        <authorList>
            <person name="Chiriac C."/>
            <person name="Salcher M."/>
            <person name="Ghai R."/>
            <person name="Kavagutti S V."/>
        </authorList>
    </citation>
    <scope>NUCLEOTIDE SEQUENCE</scope>
</reference>
<name>A0A6J5KWJ9_9CAUD</name>
<accession>A0A6J5KWJ9</accession>
<evidence type="ECO:0000313" key="1">
    <source>
        <dbReference type="EMBL" id="CAB4125387.1"/>
    </source>
</evidence>